<feature type="transmembrane region" description="Helical" evidence="1">
    <location>
        <begin position="128"/>
        <end position="146"/>
    </location>
</feature>
<dbReference type="InterPro" id="IPR000326">
    <property type="entry name" value="PAP2/HPO"/>
</dbReference>
<organism evidence="3 4">
    <name type="scientific">Rahnella sp. (strain Y9602)</name>
    <dbReference type="NCBI Taxonomy" id="2703885"/>
    <lineage>
        <taxon>Bacteria</taxon>
        <taxon>Pseudomonadati</taxon>
        <taxon>Pseudomonadota</taxon>
        <taxon>Gammaproteobacteria</taxon>
        <taxon>Enterobacterales</taxon>
        <taxon>Yersiniaceae</taxon>
        <taxon>Rahnella</taxon>
    </lineage>
</organism>
<dbReference type="AlphaFoldDB" id="A0A0H3FFM5"/>
<feature type="transmembrane region" description="Helical" evidence="1">
    <location>
        <begin position="37"/>
        <end position="60"/>
    </location>
</feature>
<dbReference type="Proteomes" id="UP000007257">
    <property type="component" value="Chromosome"/>
</dbReference>
<dbReference type="KEGG" id="rah:Rahaq_3243"/>
<keyword evidence="1" id="KW-1133">Transmembrane helix</keyword>
<protein>
    <submittedName>
        <fullName evidence="3">Phosphoesterase PA-phosphatase related protein</fullName>
    </submittedName>
</protein>
<feature type="transmembrane region" description="Helical" evidence="1">
    <location>
        <begin position="72"/>
        <end position="90"/>
    </location>
</feature>
<gene>
    <name evidence="3" type="ordered locus">Rahaq_3243</name>
</gene>
<dbReference type="SUPFAM" id="SSF48317">
    <property type="entry name" value="Acid phosphatase/Vanadium-dependent haloperoxidase"/>
    <property type="match status" value="1"/>
</dbReference>
<sequence>MLWNILTYFGDSMLILPTGITLALFMLWKADNPVTALIWLIILGISGLAVSISKLLFLAWGIGSSTFNFTGFSGHTTMSATLWPVMFWLIGQRFQPDGRRLMITAGYFIAIMVGISRLALHAHSVSEVISGFILGSLCSVIFLYTQHDRNMRYFTFTPLAILLILPLSLMSFGKKAPTQQLLEHIATQITGKQPWTREEYRLMAEKPEISKSVWN</sequence>
<keyword evidence="1" id="KW-0472">Membrane</keyword>
<dbReference type="InterPro" id="IPR036938">
    <property type="entry name" value="PAP2/HPO_sf"/>
</dbReference>
<reference evidence="4" key="1">
    <citation type="submission" date="2011-01" db="EMBL/GenBank/DDBJ databases">
        <title>Complete sequence of chromosome of Rahnella sp. Y9602.</title>
        <authorList>
            <consortium name="US DOE Joint Genome Institute"/>
            <person name="Lucas S."/>
            <person name="Copeland A."/>
            <person name="Lapidus A."/>
            <person name="Cheng J.-F."/>
            <person name="Goodwin L."/>
            <person name="Pitluck S."/>
            <person name="Lu M."/>
            <person name="Detter J.C."/>
            <person name="Han C."/>
            <person name="Tapia R."/>
            <person name="Land M."/>
            <person name="Hauser L."/>
            <person name="Kyrpides N."/>
            <person name="Ivanova N."/>
            <person name="Ovchinnikova G."/>
            <person name="Pagani I."/>
            <person name="Sobecky P.A."/>
            <person name="Martinez R.J."/>
            <person name="Woyke T."/>
        </authorList>
    </citation>
    <scope>NUCLEOTIDE SEQUENCE [LARGE SCALE GENOMIC DNA]</scope>
    <source>
        <strain evidence="4">Y9602</strain>
    </source>
</reference>
<feature type="transmembrane region" description="Helical" evidence="1">
    <location>
        <begin position="102"/>
        <end position="122"/>
    </location>
</feature>
<name>A0A0H3FFM5_RAHSY</name>
<evidence type="ECO:0000259" key="2">
    <source>
        <dbReference type="SMART" id="SM00014"/>
    </source>
</evidence>
<accession>A0A0H3FFM5</accession>
<dbReference type="EMBL" id="CP002505">
    <property type="protein sequence ID" value="ADW74837.1"/>
    <property type="molecule type" value="Genomic_DNA"/>
</dbReference>
<feature type="domain" description="Phosphatidic acid phosphatase type 2/haloperoxidase" evidence="2">
    <location>
        <begin position="36"/>
        <end position="143"/>
    </location>
</feature>
<feature type="transmembrane region" description="Helical" evidence="1">
    <location>
        <begin position="6"/>
        <end position="25"/>
    </location>
</feature>
<evidence type="ECO:0000256" key="1">
    <source>
        <dbReference type="SAM" id="Phobius"/>
    </source>
</evidence>
<proteinExistence type="predicted"/>
<reference evidence="3 4" key="2">
    <citation type="journal article" date="2012" name="J. Bacteriol.">
        <title>Complete Genome Sequence of Rahnella sp. Strain Y9602, a Gammaproteobacterium Isolate from Metal- and Radionuclide-Contaminated Soil.</title>
        <authorList>
            <person name="Martinez R.J."/>
            <person name="Bruce D."/>
            <person name="Detter C."/>
            <person name="Goodwin L.A."/>
            <person name="Han J."/>
            <person name="Han C.S."/>
            <person name="Held B."/>
            <person name="Land M.L."/>
            <person name="Mikhailova N."/>
            <person name="Nolan M."/>
            <person name="Pennacchio L."/>
            <person name="Pitluck S."/>
            <person name="Tapia R."/>
            <person name="Woyke T."/>
            <person name="Sobecky P.A."/>
        </authorList>
    </citation>
    <scope>NUCLEOTIDE SEQUENCE [LARGE SCALE GENOMIC DNA]</scope>
    <source>
        <strain evidence="3 4">Y9602</strain>
    </source>
</reference>
<feature type="transmembrane region" description="Helical" evidence="1">
    <location>
        <begin position="153"/>
        <end position="172"/>
    </location>
</feature>
<dbReference type="SMART" id="SM00014">
    <property type="entry name" value="acidPPc"/>
    <property type="match status" value="1"/>
</dbReference>
<dbReference type="HOGENOM" id="CLU_079852_2_0_6"/>
<dbReference type="Gene3D" id="1.20.144.10">
    <property type="entry name" value="Phosphatidic acid phosphatase type 2/haloperoxidase"/>
    <property type="match status" value="1"/>
</dbReference>
<dbReference type="eggNOG" id="COG0671">
    <property type="taxonomic scope" value="Bacteria"/>
</dbReference>
<evidence type="ECO:0000313" key="4">
    <source>
        <dbReference type="Proteomes" id="UP000007257"/>
    </source>
</evidence>
<evidence type="ECO:0000313" key="3">
    <source>
        <dbReference type="EMBL" id="ADW74837.1"/>
    </source>
</evidence>
<dbReference type="RefSeq" id="WP_013576532.1">
    <property type="nucleotide sequence ID" value="NC_015061.1"/>
</dbReference>
<dbReference type="Pfam" id="PF01569">
    <property type="entry name" value="PAP2"/>
    <property type="match status" value="1"/>
</dbReference>
<keyword evidence="1" id="KW-0812">Transmembrane</keyword>